<dbReference type="AlphaFoldDB" id="A0A8K0VAP6"/>
<name>A0A8K0VAP6_9RHOB</name>
<reference evidence="1" key="1">
    <citation type="submission" date="2021-01" db="EMBL/GenBank/DDBJ databases">
        <title>Tabrizicola alba sp. nov. a motile alkaliphilic bacterium isolated from a soda lake.</title>
        <authorList>
            <person name="Szuroczki S."/>
            <person name="Abbaszade G."/>
            <person name="Schumann P."/>
            <person name="Toth E."/>
        </authorList>
    </citation>
    <scope>NUCLEOTIDE SEQUENCE</scope>
    <source>
        <strain evidence="1">DMG-N-6</strain>
    </source>
</reference>
<protein>
    <submittedName>
        <fullName evidence="1">Uncharacterized protein</fullName>
    </submittedName>
</protein>
<evidence type="ECO:0000313" key="2">
    <source>
        <dbReference type="Proteomes" id="UP000648908"/>
    </source>
</evidence>
<comment type="caution">
    <text evidence="1">The sequence shown here is derived from an EMBL/GenBank/DDBJ whole genome shotgun (WGS) entry which is preliminary data.</text>
</comment>
<gene>
    <name evidence="1" type="ORF">JL811_13335</name>
</gene>
<evidence type="ECO:0000313" key="1">
    <source>
        <dbReference type="EMBL" id="MBL4918206.1"/>
    </source>
</evidence>
<dbReference type="RefSeq" id="WP_202689196.1">
    <property type="nucleotide sequence ID" value="NZ_JAESVN010000005.1"/>
</dbReference>
<dbReference type="EMBL" id="JAESVN010000005">
    <property type="protein sequence ID" value="MBL4918206.1"/>
    <property type="molecule type" value="Genomic_DNA"/>
</dbReference>
<keyword evidence="2" id="KW-1185">Reference proteome</keyword>
<dbReference type="Proteomes" id="UP000648908">
    <property type="component" value="Unassembled WGS sequence"/>
</dbReference>
<organism evidence="1 2">
    <name type="scientific">Szabonella alba</name>
    <dbReference type="NCBI Taxonomy" id="2804194"/>
    <lineage>
        <taxon>Bacteria</taxon>
        <taxon>Pseudomonadati</taxon>
        <taxon>Pseudomonadota</taxon>
        <taxon>Alphaproteobacteria</taxon>
        <taxon>Rhodobacterales</taxon>
        <taxon>Paracoccaceae</taxon>
        <taxon>Szabonella</taxon>
    </lineage>
</organism>
<sequence>MSDLLTKARSGRLAALEHRGRASLIREAAERYGAYRGSTVIEFQTRRLCLAN</sequence>
<proteinExistence type="predicted"/>
<accession>A0A8K0VAP6</accession>